<dbReference type="InterPro" id="IPR029058">
    <property type="entry name" value="AB_hydrolase_fold"/>
</dbReference>
<proteinExistence type="predicted"/>
<dbReference type="EMBL" id="SLVM01000001">
    <property type="protein sequence ID" value="TCM88198.1"/>
    <property type="molecule type" value="Genomic_DNA"/>
</dbReference>
<dbReference type="InterPro" id="IPR000073">
    <property type="entry name" value="AB_hydrolase_1"/>
</dbReference>
<keyword evidence="3" id="KW-1185">Reference proteome</keyword>
<evidence type="ECO:0000313" key="2">
    <source>
        <dbReference type="EMBL" id="TCM88198.1"/>
    </source>
</evidence>
<accession>A0A4R1Z3F2</accession>
<protein>
    <submittedName>
        <fullName evidence="2">Pimeloyl-ACP methyl ester carboxylesterase</fullName>
    </submittedName>
</protein>
<evidence type="ECO:0000259" key="1">
    <source>
        <dbReference type="Pfam" id="PF12697"/>
    </source>
</evidence>
<dbReference type="RefSeq" id="WP_132693190.1">
    <property type="nucleotide sequence ID" value="NZ_SLVM01000001.1"/>
</dbReference>
<dbReference type="SUPFAM" id="SSF53474">
    <property type="entry name" value="alpha/beta-Hydrolases"/>
    <property type="match status" value="1"/>
</dbReference>
<dbReference type="AlphaFoldDB" id="A0A4R1Z3F2"/>
<dbReference type="Proteomes" id="UP000295277">
    <property type="component" value="Unassembled WGS sequence"/>
</dbReference>
<dbReference type="PANTHER" id="PTHR37017">
    <property type="entry name" value="AB HYDROLASE-1 DOMAIN-CONTAINING PROTEIN-RELATED"/>
    <property type="match status" value="1"/>
</dbReference>
<dbReference type="InterPro" id="IPR052897">
    <property type="entry name" value="Sec-Metab_Biosynth_Hydrolase"/>
</dbReference>
<sequence>MAEFLLVHGSNHGAWCWRDILPRLHAAGHGARALDLPSAGSDPTPPESVTLAACRDAVLAALDGPTILVGHSLGGITITAAAAAAPERIAALVFLAAWAPREGESARDLRARHGCANLMAAMRLSPDRKTSTFRDETLDTYFYHDCPPGTADYARARLTPQPTAPGTEPAAALPPGLECHYIRCTADRIIPPEAQRDMTRDWPIAHLHDMECGHSPFFAQPDRLADILNRIAETT</sequence>
<reference evidence="2 3" key="1">
    <citation type="submission" date="2019-03" db="EMBL/GenBank/DDBJ databases">
        <title>Genomic Encyclopedia of Type Strains, Phase IV (KMG-IV): sequencing the most valuable type-strain genomes for metagenomic binning, comparative biology and taxonomic classification.</title>
        <authorList>
            <person name="Goeker M."/>
        </authorList>
    </citation>
    <scope>NUCLEOTIDE SEQUENCE [LARGE SCALE GENOMIC DNA]</scope>
    <source>
        <strain evidence="2 3">DSM 21153</strain>
    </source>
</reference>
<dbReference type="OrthoDB" id="9814966at2"/>
<organism evidence="2 3">
    <name type="scientific">Rhodovulum steppense</name>
    <dbReference type="NCBI Taxonomy" id="540251"/>
    <lineage>
        <taxon>Bacteria</taxon>
        <taxon>Pseudomonadati</taxon>
        <taxon>Pseudomonadota</taxon>
        <taxon>Alphaproteobacteria</taxon>
        <taxon>Rhodobacterales</taxon>
        <taxon>Paracoccaceae</taxon>
        <taxon>Rhodovulum</taxon>
    </lineage>
</organism>
<dbReference type="Gene3D" id="3.40.50.1820">
    <property type="entry name" value="alpha/beta hydrolase"/>
    <property type="match status" value="1"/>
</dbReference>
<dbReference type="Pfam" id="PF12697">
    <property type="entry name" value="Abhydrolase_6"/>
    <property type="match status" value="1"/>
</dbReference>
<gene>
    <name evidence="2" type="ORF">EV216_101213</name>
</gene>
<evidence type="ECO:0000313" key="3">
    <source>
        <dbReference type="Proteomes" id="UP000295277"/>
    </source>
</evidence>
<comment type="caution">
    <text evidence="2">The sequence shown here is derived from an EMBL/GenBank/DDBJ whole genome shotgun (WGS) entry which is preliminary data.</text>
</comment>
<feature type="domain" description="AB hydrolase-1" evidence="1">
    <location>
        <begin position="4"/>
        <end position="226"/>
    </location>
</feature>
<name>A0A4R1Z3F2_9RHOB</name>
<dbReference type="PANTHER" id="PTHR37017:SF11">
    <property type="entry name" value="ESTERASE_LIPASE_THIOESTERASE DOMAIN-CONTAINING PROTEIN"/>
    <property type="match status" value="1"/>
</dbReference>